<evidence type="ECO:0000256" key="2">
    <source>
        <dbReference type="ARBA" id="ARBA00022722"/>
    </source>
</evidence>
<organism evidence="5 6">
    <name type="scientific">Lactiplantibacillus plantarum</name>
    <name type="common">Lactobacillus plantarum</name>
    <dbReference type="NCBI Taxonomy" id="1590"/>
    <lineage>
        <taxon>Bacteria</taxon>
        <taxon>Bacillati</taxon>
        <taxon>Bacillota</taxon>
        <taxon>Bacilli</taxon>
        <taxon>Lactobacillales</taxon>
        <taxon>Lactobacillaceae</taxon>
        <taxon>Lactiplantibacillus</taxon>
    </lineage>
</organism>
<sequence length="114" mass="13020">MREQEIQNQIRVAVSAAGCTIFRANVGKVEMKNGRWFDTGLPQGFPDLFGFRHSDSSIFFIECKNETGRPQDDQIKFHKFLMKQHTVHGIARSPEDALKIINEGLVGYGFKKFD</sequence>
<dbReference type="RefSeq" id="WP_198073262.1">
    <property type="nucleotide sequence ID" value="NZ_CP065802.1"/>
</dbReference>
<evidence type="ECO:0000256" key="3">
    <source>
        <dbReference type="ARBA" id="ARBA00022801"/>
    </source>
</evidence>
<dbReference type="GO" id="GO:0003676">
    <property type="term" value="F:nucleic acid binding"/>
    <property type="evidence" value="ECO:0007669"/>
    <property type="project" value="InterPro"/>
</dbReference>
<name>A0AAX1K7R4_LACPN</name>
<feature type="domain" description="VRR-NUC" evidence="4">
    <location>
        <begin position="1"/>
        <end position="95"/>
    </location>
</feature>
<evidence type="ECO:0000313" key="5">
    <source>
        <dbReference type="EMBL" id="QQM60589.1"/>
    </source>
</evidence>
<evidence type="ECO:0000259" key="4">
    <source>
        <dbReference type="SMART" id="SM00990"/>
    </source>
</evidence>
<keyword evidence="3" id="KW-0378">Hydrolase</keyword>
<evidence type="ECO:0000313" key="6">
    <source>
        <dbReference type="Proteomes" id="UP000595466"/>
    </source>
</evidence>
<dbReference type="Gene3D" id="3.40.1350.10">
    <property type="match status" value="1"/>
</dbReference>
<keyword evidence="2" id="KW-0540">Nuclease</keyword>
<dbReference type="InterPro" id="IPR011856">
    <property type="entry name" value="tRNA_endonuc-like_dom_sf"/>
</dbReference>
<dbReference type="EMBL" id="CP066817">
    <property type="protein sequence ID" value="QQM60589.1"/>
    <property type="molecule type" value="Genomic_DNA"/>
</dbReference>
<reference evidence="5 6" key="1">
    <citation type="submission" date="2020-12" db="EMBL/GenBank/DDBJ databases">
        <title>Whole genome sequencing of Lactobacillus plantarum PC518.</title>
        <authorList>
            <person name="Guo Q."/>
        </authorList>
    </citation>
    <scope>NUCLEOTIDE SEQUENCE [LARGE SCALE GENOMIC DNA]</scope>
    <source>
        <strain evidence="5 6">PC518</strain>
    </source>
</reference>
<gene>
    <name evidence="5" type="ORF">JH395_12785</name>
</gene>
<proteinExistence type="predicted"/>
<comment type="cofactor">
    <cofactor evidence="1">
        <name>Mg(2+)</name>
        <dbReference type="ChEBI" id="CHEBI:18420"/>
    </cofactor>
</comment>
<dbReference type="Pfam" id="PF08774">
    <property type="entry name" value="VRR_NUC"/>
    <property type="match status" value="1"/>
</dbReference>
<dbReference type="AlphaFoldDB" id="A0AAX1K7R4"/>
<dbReference type="SMART" id="SM00990">
    <property type="entry name" value="VRR_NUC"/>
    <property type="match status" value="1"/>
</dbReference>
<dbReference type="InterPro" id="IPR014883">
    <property type="entry name" value="VRR_NUC"/>
</dbReference>
<accession>A0AAX1K7R4</accession>
<protein>
    <submittedName>
        <fullName evidence="5">VRR-NUC domain-containing protein</fullName>
    </submittedName>
</protein>
<dbReference type="GO" id="GO:0016788">
    <property type="term" value="F:hydrolase activity, acting on ester bonds"/>
    <property type="evidence" value="ECO:0007669"/>
    <property type="project" value="InterPro"/>
</dbReference>
<dbReference type="Proteomes" id="UP000595466">
    <property type="component" value="Chromosome"/>
</dbReference>
<evidence type="ECO:0000256" key="1">
    <source>
        <dbReference type="ARBA" id="ARBA00001946"/>
    </source>
</evidence>
<dbReference type="GO" id="GO:0004518">
    <property type="term" value="F:nuclease activity"/>
    <property type="evidence" value="ECO:0007669"/>
    <property type="project" value="UniProtKB-KW"/>
</dbReference>